<dbReference type="PANTHER" id="PTHR43133:SF51">
    <property type="entry name" value="RNA POLYMERASE SIGMA FACTOR"/>
    <property type="match status" value="1"/>
</dbReference>
<gene>
    <name evidence="7" type="ORF">RMSM_05267</name>
</gene>
<evidence type="ECO:0000256" key="2">
    <source>
        <dbReference type="ARBA" id="ARBA00023015"/>
    </source>
</evidence>
<keyword evidence="4" id="KW-0804">Transcription</keyword>
<dbReference type="Gene3D" id="1.10.1740.10">
    <property type="match status" value="1"/>
</dbReference>
<keyword evidence="2" id="KW-0805">Transcription regulation</keyword>
<dbReference type="SUPFAM" id="SSF88659">
    <property type="entry name" value="Sigma3 and sigma4 domains of RNA polymerase sigma factors"/>
    <property type="match status" value="1"/>
</dbReference>
<evidence type="ECO:0000256" key="5">
    <source>
        <dbReference type="SAM" id="Phobius"/>
    </source>
</evidence>
<dbReference type="InterPro" id="IPR013324">
    <property type="entry name" value="RNA_pol_sigma_r3/r4-like"/>
</dbReference>
<keyword evidence="3" id="KW-0731">Sigma factor</keyword>
<dbReference type="GO" id="GO:0006352">
    <property type="term" value="P:DNA-templated transcription initiation"/>
    <property type="evidence" value="ECO:0007669"/>
    <property type="project" value="InterPro"/>
</dbReference>
<dbReference type="InterPro" id="IPR007627">
    <property type="entry name" value="RNA_pol_sigma70_r2"/>
</dbReference>
<feature type="transmembrane region" description="Helical" evidence="5">
    <location>
        <begin position="16"/>
        <end position="36"/>
    </location>
</feature>
<dbReference type="EMBL" id="ANOG01000746">
    <property type="protein sequence ID" value="EMI17790.1"/>
    <property type="molecule type" value="Genomic_DNA"/>
</dbReference>
<protein>
    <submittedName>
        <fullName evidence="7">RNA polymerase sigma-70 ECF-like, Rhodopirellula baltica</fullName>
    </submittedName>
</protein>
<dbReference type="InterPro" id="IPR036388">
    <property type="entry name" value="WH-like_DNA-bd_sf"/>
</dbReference>
<dbReference type="AlphaFoldDB" id="M5REK6"/>
<dbReference type="Pfam" id="PF04542">
    <property type="entry name" value="Sigma70_r2"/>
    <property type="match status" value="1"/>
</dbReference>
<dbReference type="SUPFAM" id="SSF88946">
    <property type="entry name" value="Sigma2 domain of RNA polymerase sigma factors"/>
    <property type="match status" value="1"/>
</dbReference>
<reference evidence="7 8" key="1">
    <citation type="journal article" date="2013" name="Mar. Genomics">
        <title>Expression of sulfatases in Rhodopirellula baltica and the diversity of sulfatases in the genus Rhodopirellula.</title>
        <authorList>
            <person name="Wegner C.E."/>
            <person name="Richter-Heitmann T."/>
            <person name="Klindworth A."/>
            <person name="Klockow C."/>
            <person name="Richter M."/>
            <person name="Achstetter T."/>
            <person name="Glockner F.O."/>
            <person name="Harder J."/>
        </authorList>
    </citation>
    <scope>NUCLEOTIDE SEQUENCE [LARGE SCALE GENOMIC DNA]</scope>
    <source>
        <strain evidence="7 8">SM1</strain>
    </source>
</reference>
<sequence>MNSPHASIVMRLRRHYSLIIVPGPMSALGMGPFFLIPKKFGGKPRRVFIFFGKSAGAADELFIVASVLNAGHSFVAPNPGTDMTDEPRQDADYEHFLEHFSRDRDRLFGYIYALLPHKADAEDVFQRSSLLLWKKFSDYDPSRPFLPWACTIAHYEVKNFIRSVHRDRLQFDADLIDKLAESRGASSTKPDLRLDALRLCLQGIKSVERELIELTYRGDTTVKEFAEASELSVQTLYNRISLTRRKLLSCVKRRLAQQGAVT</sequence>
<dbReference type="Gene3D" id="1.10.10.10">
    <property type="entry name" value="Winged helix-like DNA-binding domain superfamily/Winged helix DNA-binding domain"/>
    <property type="match status" value="1"/>
</dbReference>
<comment type="similarity">
    <text evidence="1">Belongs to the sigma-70 factor family. ECF subfamily.</text>
</comment>
<keyword evidence="5" id="KW-1133">Transmembrane helix</keyword>
<dbReference type="NCBIfam" id="TIGR02989">
    <property type="entry name" value="Sig-70_gvs1"/>
    <property type="match status" value="1"/>
</dbReference>
<dbReference type="GO" id="GO:0016987">
    <property type="term" value="F:sigma factor activity"/>
    <property type="evidence" value="ECO:0007669"/>
    <property type="project" value="UniProtKB-KW"/>
</dbReference>
<keyword evidence="8" id="KW-1185">Reference proteome</keyword>
<evidence type="ECO:0000256" key="4">
    <source>
        <dbReference type="ARBA" id="ARBA00023163"/>
    </source>
</evidence>
<dbReference type="InterPro" id="IPR014284">
    <property type="entry name" value="RNA_pol_sigma-70_dom"/>
</dbReference>
<keyword evidence="5" id="KW-0472">Membrane</keyword>
<feature type="domain" description="RNA polymerase sigma-70 region 2" evidence="6">
    <location>
        <begin position="101"/>
        <end position="164"/>
    </location>
</feature>
<dbReference type="InterPro" id="IPR014331">
    <property type="entry name" value="RNA_pol_sigma70_ECF_RHOBA"/>
</dbReference>
<dbReference type="NCBIfam" id="TIGR02937">
    <property type="entry name" value="sigma70-ECF"/>
    <property type="match status" value="1"/>
</dbReference>
<evidence type="ECO:0000256" key="3">
    <source>
        <dbReference type="ARBA" id="ARBA00023082"/>
    </source>
</evidence>
<evidence type="ECO:0000256" key="1">
    <source>
        <dbReference type="ARBA" id="ARBA00010641"/>
    </source>
</evidence>
<keyword evidence="5" id="KW-0812">Transmembrane</keyword>
<name>M5REK6_9BACT</name>
<dbReference type="Proteomes" id="UP000011991">
    <property type="component" value="Unassembled WGS sequence"/>
</dbReference>
<accession>M5REK6</accession>
<evidence type="ECO:0000313" key="7">
    <source>
        <dbReference type="EMBL" id="EMI17790.1"/>
    </source>
</evidence>
<dbReference type="InterPro" id="IPR039425">
    <property type="entry name" value="RNA_pol_sigma-70-like"/>
</dbReference>
<comment type="caution">
    <text evidence="7">The sequence shown here is derived from an EMBL/GenBank/DDBJ whole genome shotgun (WGS) entry which is preliminary data.</text>
</comment>
<evidence type="ECO:0000313" key="8">
    <source>
        <dbReference type="Proteomes" id="UP000011991"/>
    </source>
</evidence>
<dbReference type="InterPro" id="IPR013325">
    <property type="entry name" value="RNA_pol_sigma_r2"/>
</dbReference>
<evidence type="ECO:0000259" key="6">
    <source>
        <dbReference type="Pfam" id="PF04542"/>
    </source>
</evidence>
<dbReference type="PANTHER" id="PTHR43133">
    <property type="entry name" value="RNA POLYMERASE ECF-TYPE SIGMA FACTO"/>
    <property type="match status" value="1"/>
</dbReference>
<organism evidence="7 8">
    <name type="scientific">Rhodopirellula maiorica SM1</name>
    <dbReference type="NCBI Taxonomy" id="1265738"/>
    <lineage>
        <taxon>Bacteria</taxon>
        <taxon>Pseudomonadati</taxon>
        <taxon>Planctomycetota</taxon>
        <taxon>Planctomycetia</taxon>
        <taxon>Pirellulales</taxon>
        <taxon>Pirellulaceae</taxon>
        <taxon>Novipirellula</taxon>
    </lineage>
</organism>
<dbReference type="PATRIC" id="fig|1265738.3.peg.5285"/>
<proteinExistence type="inferred from homology"/>